<feature type="domain" description="Serine hydrolase" evidence="2">
    <location>
        <begin position="42"/>
        <end position="290"/>
    </location>
</feature>
<dbReference type="Gene3D" id="3.40.50.1820">
    <property type="entry name" value="alpha/beta hydrolase"/>
    <property type="match status" value="1"/>
</dbReference>
<keyword evidence="4" id="KW-1185">Reference proteome</keyword>
<dbReference type="SUPFAM" id="SSF53474">
    <property type="entry name" value="alpha/beta-Hydrolases"/>
    <property type="match status" value="1"/>
</dbReference>
<evidence type="ECO:0000313" key="4">
    <source>
        <dbReference type="Proteomes" id="UP001590950"/>
    </source>
</evidence>
<dbReference type="Proteomes" id="UP001590950">
    <property type="component" value="Unassembled WGS sequence"/>
</dbReference>
<reference evidence="3 4" key="1">
    <citation type="submission" date="2024-09" db="EMBL/GenBank/DDBJ databases">
        <title>Rethinking Asexuality: The Enigmatic Case of Functional Sexual Genes in Lepraria (Stereocaulaceae).</title>
        <authorList>
            <person name="Doellman M."/>
            <person name="Sun Y."/>
            <person name="Barcenas-Pena A."/>
            <person name="Lumbsch H.T."/>
            <person name="Grewe F."/>
        </authorList>
    </citation>
    <scope>NUCLEOTIDE SEQUENCE [LARGE SCALE GENOMIC DNA]</scope>
    <source>
        <strain evidence="3 4">Mercado 3170</strain>
    </source>
</reference>
<name>A0ABR3ZXH0_9LECA</name>
<dbReference type="PANTHER" id="PTHR48070:SF6">
    <property type="entry name" value="ESTERASE OVCA2"/>
    <property type="match status" value="1"/>
</dbReference>
<dbReference type="InterPro" id="IPR050593">
    <property type="entry name" value="LovG"/>
</dbReference>
<dbReference type="EMBL" id="JBEFKJ010000036">
    <property type="protein sequence ID" value="KAL2037884.1"/>
    <property type="molecule type" value="Genomic_DNA"/>
</dbReference>
<dbReference type="InterPro" id="IPR005645">
    <property type="entry name" value="FSH-like_dom"/>
</dbReference>
<dbReference type="InterPro" id="IPR029058">
    <property type="entry name" value="AB_hydrolase_fold"/>
</dbReference>
<gene>
    <name evidence="3" type="ORF">N7G274_009359</name>
</gene>
<evidence type="ECO:0000313" key="3">
    <source>
        <dbReference type="EMBL" id="KAL2037884.1"/>
    </source>
</evidence>
<protein>
    <recommendedName>
        <fullName evidence="2">Serine hydrolase domain-containing protein</fullName>
    </recommendedName>
</protein>
<accession>A0ABR3ZXH0</accession>
<dbReference type="Pfam" id="PF03959">
    <property type="entry name" value="FSH1"/>
    <property type="match status" value="1"/>
</dbReference>
<dbReference type="PANTHER" id="PTHR48070">
    <property type="entry name" value="ESTERASE OVCA2"/>
    <property type="match status" value="1"/>
</dbReference>
<evidence type="ECO:0000259" key="2">
    <source>
        <dbReference type="Pfam" id="PF03959"/>
    </source>
</evidence>
<proteinExistence type="predicted"/>
<keyword evidence="1" id="KW-0378">Hydrolase</keyword>
<comment type="caution">
    <text evidence="3">The sequence shown here is derived from an EMBL/GenBank/DDBJ whole genome shotgun (WGS) entry which is preliminary data.</text>
</comment>
<organism evidence="3 4">
    <name type="scientific">Stereocaulon virgatum</name>
    <dbReference type="NCBI Taxonomy" id="373712"/>
    <lineage>
        <taxon>Eukaryota</taxon>
        <taxon>Fungi</taxon>
        <taxon>Dikarya</taxon>
        <taxon>Ascomycota</taxon>
        <taxon>Pezizomycotina</taxon>
        <taxon>Lecanoromycetes</taxon>
        <taxon>OSLEUM clade</taxon>
        <taxon>Lecanoromycetidae</taxon>
        <taxon>Lecanorales</taxon>
        <taxon>Lecanorineae</taxon>
        <taxon>Stereocaulaceae</taxon>
        <taxon>Stereocaulon</taxon>
    </lineage>
</organism>
<evidence type="ECO:0000256" key="1">
    <source>
        <dbReference type="ARBA" id="ARBA00022801"/>
    </source>
</evidence>
<sequence>MRPNRQRASILTPIPLGPKPRLSMQTLNTMSTSNPSPPFSTKPLKILMLHGFTQSPTLFNAKTRALHKALTKTFPATHYTVSLSYPCAPHKLPLADIPGSDSAALEKADSEPLEAYGWWRRKDHDDPREIVYEGLERGLDVIAEAIRSEGPFDGVVGFSQGAAAAGMIAALLEGRARTEGFEKAEKGGGIPYLESFLAREGDKAAVDGFVQGPLKFAVCYSGFRAPGKRYQGFYEPKIRTKVLHVLGQVDVVVDEVRARKLVEVCEGGEGRVVVHPGGHFVPSQKPWLDAVVGFVKECVEGNGKRKREEKEERVEDMNVPF</sequence>